<dbReference type="Pfam" id="PF09811">
    <property type="entry name" value="Yae1_N"/>
    <property type="match status" value="1"/>
</dbReference>
<evidence type="ECO:0000259" key="9">
    <source>
        <dbReference type="Pfam" id="PF09811"/>
    </source>
</evidence>
<evidence type="ECO:0000313" key="10">
    <source>
        <dbReference type="EMBL" id="CEQ40507.1"/>
    </source>
</evidence>
<dbReference type="InterPro" id="IPR019191">
    <property type="entry name" value="Essential_protein_Yae1_N"/>
</dbReference>
<feature type="compositionally biased region" description="Basic and acidic residues" evidence="8">
    <location>
        <begin position="1"/>
        <end position="12"/>
    </location>
</feature>
<gene>
    <name evidence="10" type="primary">SPOSA6832_02117</name>
</gene>
<dbReference type="OrthoDB" id="20086at2759"/>
<keyword evidence="7" id="KW-0539">Nucleus</keyword>
<dbReference type="PANTHER" id="PTHR18829">
    <property type="entry name" value="PROTEIN YAE1 HOMOLOG"/>
    <property type="match status" value="1"/>
</dbReference>
<evidence type="ECO:0000313" key="11">
    <source>
        <dbReference type="Proteomes" id="UP000243876"/>
    </source>
</evidence>
<dbReference type="EMBL" id="CENE01000007">
    <property type="protein sequence ID" value="CEQ40507.1"/>
    <property type="molecule type" value="Genomic_DNA"/>
</dbReference>
<comment type="similarity">
    <text evidence="3">Belongs to the YAE1 family.</text>
</comment>
<feature type="region of interest" description="Disordered" evidence="8">
    <location>
        <begin position="1"/>
        <end position="34"/>
    </location>
</feature>
<dbReference type="InterPro" id="IPR038881">
    <property type="entry name" value="Yae1-like"/>
</dbReference>
<feature type="domain" description="Essential protein Yae1 N-terminal" evidence="9">
    <location>
        <begin position="53"/>
        <end position="91"/>
    </location>
</feature>
<comment type="subcellular location">
    <subcellularLocation>
        <location evidence="2">Cytoplasm</location>
    </subcellularLocation>
    <subcellularLocation>
        <location evidence="1">Nucleus</location>
    </subcellularLocation>
</comment>
<dbReference type="AlphaFoldDB" id="A0A0D6EKF9"/>
<evidence type="ECO:0000256" key="7">
    <source>
        <dbReference type="ARBA" id="ARBA00023242"/>
    </source>
</evidence>
<evidence type="ECO:0000256" key="1">
    <source>
        <dbReference type="ARBA" id="ARBA00004123"/>
    </source>
</evidence>
<dbReference type="GO" id="GO:0005634">
    <property type="term" value="C:nucleus"/>
    <property type="evidence" value="ECO:0007669"/>
    <property type="project" value="UniProtKB-SubCell"/>
</dbReference>
<evidence type="ECO:0000256" key="3">
    <source>
        <dbReference type="ARBA" id="ARBA00007096"/>
    </source>
</evidence>
<proteinExistence type="inferred from homology"/>
<protein>
    <recommendedName>
        <fullName evidence="5">Protein YAE1</fullName>
    </recommendedName>
    <alternativeName>
        <fullName evidence="4">Protein yae1</fullName>
    </alternativeName>
</protein>
<evidence type="ECO:0000256" key="2">
    <source>
        <dbReference type="ARBA" id="ARBA00004496"/>
    </source>
</evidence>
<dbReference type="PANTHER" id="PTHR18829:SF0">
    <property type="entry name" value="PROTEIN YAE1 HOMOLOG"/>
    <property type="match status" value="1"/>
</dbReference>
<keyword evidence="11" id="KW-1185">Reference proteome</keyword>
<name>A0A0D6EKF9_SPOSA</name>
<dbReference type="Proteomes" id="UP000243876">
    <property type="component" value="Unassembled WGS sequence"/>
</dbReference>
<evidence type="ECO:0000256" key="8">
    <source>
        <dbReference type="SAM" id="MobiDB-lite"/>
    </source>
</evidence>
<keyword evidence="6" id="KW-0963">Cytoplasm</keyword>
<reference evidence="11" key="1">
    <citation type="submission" date="2015-02" db="EMBL/GenBank/DDBJ databases">
        <authorList>
            <person name="Gon?alves P."/>
        </authorList>
    </citation>
    <scope>NUCLEOTIDE SEQUENCE [LARGE SCALE GENOMIC DNA]</scope>
</reference>
<feature type="non-terminal residue" evidence="10">
    <location>
        <position position="1"/>
    </location>
</feature>
<evidence type="ECO:0000256" key="6">
    <source>
        <dbReference type="ARBA" id="ARBA00022490"/>
    </source>
</evidence>
<dbReference type="GO" id="GO:0005737">
    <property type="term" value="C:cytoplasm"/>
    <property type="evidence" value="ECO:0007669"/>
    <property type="project" value="UniProtKB-SubCell"/>
</dbReference>
<sequence>MYHDADAPRVEDDSPWLDDEPAPQHTVPASAFAPNQISQQEWDKLSQRYSDAGYRDGITAGKNSKLQAGFDEGFALAAPYARELGALRGIAANLLSILTTAGGAKLSSSLVGCVSDPSAKDRVVGELRELVTALGKLDAVRILPVDREADEHARSHADEGISQELRERREMREMEALLGGLGGEGAGAAGPESGGVEECRRRLEGVLEVFGMTGVLRPPSQLQC</sequence>
<evidence type="ECO:0000256" key="5">
    <source>
        <dbReference type="ARBA" id="ARBA00018400"/>
    </source>
</evidence>
<accession>A0A0D6EKF9</accession>
<organism evidence="10 11">
    <name type="scientific">Sporidiobolus salmonicolor</name>
    <name type="common">Yeast-like fungus</name>
    <name type="synonym">Sporobolomyces salmonicolor</name>
    <dbReference type="NCBI Taxonomy" id="5005"/>
    <lineage>
        <taxon>Eukaryota</taxon>
        <taxon>Fungi</taxon>
        <taxon>Dikarya</taxon>
        <taxon>Basidiomycota</taxon>
        <taxon>Pucciniomycotina</taxon>
        <taxon>Microbotryomycetes</taxon>
        <taxon>Sporidiobolales</taxon>
        <taxon>Sporidiobolaceae</taxon>
        <taxon>Sporobolomyces</taxon>
    </lineage>
</organism>
<evidence type="ECO:0000256" key="4">
    <source>
        <dbReference type="ARBA" id="ARBA00017286"/>
    </source>
</evidence>